<keyword evidence="7" id="KW-1185">Reference proteome</keyword>
<dbReference type="PROSITE" id="PS51635">
    <property type="entry name" value="PNPLA"/>
    <property type="match status" value="1"/>
</dbReference>
<organism evidence="6 7">
    <name type="scientific">Desulfosporosinus orientis (strain ATCC 19365 / DSM 765 / NCIMB 8382 / VKM B-1628 / Singapore I)</name>
    <name type="common">Desulfotomaculum orientis</name>
    <dbReference type="NCBI Taxonomy" id="768706"/>
    <lineage>
        <taxon>Bacteria</taxon>
        <taxon>Bacillati</taxon>
        <taxon>Bacillota</taxon>
        <taxon>Clostridia</taxon>
        <taxon>Eubacteriales</taxon>
        <taxon>Desulfitobacteriaceae</taxon>
        <taxon>Desulfosporosinus</taxon>
    </lineage>
</organism>
<dbReference type="PATRIC" id="fig|768706.3.peg.4790"/>
<keyword evidence="2 4" id="KW-0442">Lipid degradation</keyword>
<feature type="active site" description="Nucleophile" evidence="4">
    <location>
        <position position="40"/>
    </location>
</feature>
<dbReference type="PANTHER" id="PTHR14226:SF76">
    <property type="entry name" value="NTE FAMILY PROTEIN RSSA"/>
    <property type="match status" value="1"/>
</dbReference>
<dbReference type="EMBL" id="CP003108">
    <property type="protein sequence ID" value="AET70115.1"/>
    <property type="molecule type" value="Genomic_DNA"/>
</dbReference>
<evidence type="ECO:0000259" key="5">
    <source>
        <dbReference type="PROSITE" id="PS51635"/>
    </source>
</evidence>
<dbReference type="Gene3D" id="3.40.1090.10">
    <property type="entry name" value="Cytosolic phospholipase A2 catalytic domain"/>
    <property type="match status" value="2"/>
</dbReference>
<dbReference type="RefSeq" id="WP_014186922.1">
    <property type="nucleotide sequence ID" value="NC_016584.1"/>
</dbReference>
<dbReference type="eggNOG" id="COG1752">
    <property type="taxonomic scope" value="Bacteria"/>
</dbReference>
<gene>
    <name evidence="6" type="ordered locus">Desor_4711</name>
</gene>
<feature type="active site" description="Proton acceptor" evidence="4">
    <location>
        <position position="153"/>
    </location>
</feature>
<keyword evidence="3 4" id="KW-0443">Lipid metabolism</keyword>
<dbReference type="HOGENOM" id="CLU_047251_4_2_9"/>
<evidence type="ECO:0000256" key="1">
    <source>
        <dbReference type="ARBA" id="ARBA00022801"/>
    </source>
</evidence>
<dbReference type="STRING" id="768706.Desor_4711"/>
<reference evidence="6 7" key="2">
    <citation type="journal article" date="2012" name="J. Bacteriol.">
        <title>Complete genome sequences of Desulfosporosinus orientis DSM765T, Desulfosporosinus youngiae DSM17734T, Desulfosporosinus meridiei DSM13257T, and Desulfosporosinus acidiphilus DSM22704T.</title>
        <authorList>
            <person name="Pester M."/>
            <person name="Brambilla E."/>
            <person name="Alazard D."/>
            <person name="Rattei T."/>
            <person name="Weinmaier T."/>
            <person name="Han J."/>
            <person name="Lucas S."/>
            <person name="Lapidus A."/>
            <person name="Cheng J.F."/>
            <person name="Goodwin L."/>
            <person name="Pitluck S."/>
            <person name="Peters L."/>
            <person name="Ovchinnikova G."/>
            <person name="Teshima H."/>
            <person name="Detter J.C."/>
            <person name="Han C.S."/>
            <person name="Tapia R."/>
            <person name="Land M.L."/>
            <person name="Hauser L."/>
            <person name="Kyrpides N.C."/>
            <person name="Ivanova N.N."/>
            <person name="Pagani I."/>
            <person name="Huntmann M."/>
            <person name="Wei C.L."/>
            <person name="Davenport K.W."/>
            <person name="Daligault H."/>
            <person name="Chain P.S."/>
            <person name="Chen A."/>
            <person name="Mavromatis K."/>
            <person name="Markowitz V."/>
            <person name="Szeto E."/>
            <person name="Mikhailova N."/>
            <person name="Pati A."/>
            <person name="Wagner M."/>
            <person name="Woyke T."/>
            <person name="Ollivier B."/>
            <person name="Klenk H.P."/>
            <person name="Spring S."/>
            <person name="Loy A."/>
        </authorList>
    </citation>
    <scope>NUCLEOTIDE SEQUENCE [LARGE SCALE GENOMIC DNA]</scope>
    <source>
        <strain evidence="7">ATCC 19365 / DSM 765 / NCIMB 8382 / VKM B-1628</strain>
    </source>
</reference>
<evidence type="ECO:0000313" key="7">
    <source>
        <dbReference type="Proteomes" id="UP000006346"/>
    </source>
</evidence>
<comment type="caution">
    <text evidence="4">Lacks conserved residue(s) required for the propagation of feature annotation.</text>
</comment>
<dbReference type="KEGG" id="dor:Desor_4711"/>
<evidence type="ECO:0000256" key="3">
    <source>
        <dbReference type="ARBA" id="ARBA00023098"/>
    </source>
</evidence>
<evidence type="ECO:0000256" key="2">
    <source>
        <dbReference type="ARBA" id="ARBA00022963"/>
    </source>
</evidence>
<dbReference type="OrthoDB" id="9770965at2"/>
<proteinExistence type="predicted"/>
<reference evidence="7" key="1">
    <citation type="submission" date="2011-11" db="EMBL/GenBank/DDBJ databases">
        <title>Complete sequence of Desulfosporosinus orientis DSM 765.</title>
        <authorList>
            <person name="Lucas S."/>
            <person name="Han J."/>
            <person name="Lapidus A."/>
            <person name="Cheng J.-F."/>
            <person name="Goodwin L."/>
            <person name="Pitluck S."/>
            <person name="Peters L."/>
            <person name="Ovchinnikova G."/>
            <person name="Teshima H."/>
            <person name="Detter J.C."/>
            <person name="Han C."/>
            <person name="Tapia R."/>
            <person name="Land M."/>
            <person name="Hauser L."/>
            <person name="Kyrpides N."/>
            <person name="Ivanova N."/>
            <person name="Pagani I."/>
            <person name="Pester M."/>
            <person name="Spring S."/>
            <person name="Ollivier B."/>
            <person name="Rattei T."/>
            <person name="Klenk H.-P."/>
            <person name="Wagner M."/>
            <person name="Loy A."/>
            <person name="Woyke T."/>
        </authorList>
    </citation>
    <scope>NUCLEOTIDE SEQUENCE [LARGE SCALE GENOMIC DNA]</scope>
    <source>
        <strain evidence="7">ATCC 19365 / DSM 765 / NCIMB 8382 / VKM B-1628</strain>
    </source>
</reference>
<feature type="short sequence motif" description="GXSXG" evidence="4">
    <location>
        <begin position="38"/>
        <end position="42"/>
    </location>
</feature>
<keyword evidence="1 4" id="KW-0378">Hydrolase</keyword>
<feature type="short sequence motif" description="DGA/G" evidence="4">
    <location>
        <begin position="153"/>
        <end position="155"/>
    </location>
</feature>
<evidence type="ECO:0000313" key="6">
    <source>
        <dbReference type="EMBL" id="AET70115.1"/>
    </source>
</evidence>
<dbReference type="InterPro" id="IPR016035">
    <property type="entry name" value="Acyl_Trfase/lysoPLipase"/>
</dbReference>
<dbReference type="PANTHER" id="PTHR14226">
    <property type="entry name" value="NEUROPATHY TARGET ESTERASE/SWISS CHEESE D.MELANOGASTER"/>
    <property type="match status" value="1"/>
</dbReference>
<dbReference type="InterPro" id="IPR002641">
    <property type="entry name" value="PNPLA_dom"/>
</dbReference>
<dbReference type="Pfam" id="PF01734">
    <property type="entry name" value="Patatin"/>
    <property type="match status" value="1"/>
</dbReference>
<protein>
    <submittedName>
        <fullName evidence="6">Putative esterase of the alpha-beta hydrolase superfamily</fullName>
    </submittedName>
</protein>
<dbReference type="Proteomes" id="UP000006346">
    <property type="component" value="Chromosome"/>
</dbReference>
<name>G7WG21_DESOD</name>
<dbReference type="GO" id="GO:0016042">
    <property type="term" value="P:lipid catabolic process"/>
    <property type="evidence" value="ECO:0007669"/>
    <property type="project" value="UniProtKB-UniRule"/>
</dbReference>
<dbReference type="GO" id="GO:0016787">
    <property type="term" value="F:hydrolase activity"/>
    <property type="evidence" value="ECO:0007669"/>
    <property type="project" value="UniProtKB-UniRule"/>
</dbReference>
<dbReference type="SUPFAM" id="SSF52151">
    <property type="entry name" value="FabD/lysophospholipase-like"/>
    <property type="match status" value="1"/>
</dbReference>
<accession>G7WG21</accession>
<sequence>MNPKRGLVLGAGGARGFAHLGFLQVLNEEAMSVDLVVGCSAGAIFGALWCAGIDLYRVQRLLTYPGFAKKILDPAVSKEGLIKGDRIFEVIRLLTKDMTFADLKVPLAVVATDIETGELVVFHEGSVAQAVRASISIPGFFKPYRYQGRLLVDGAVKNRLPIHIAREMGADLVFAVDVKKGFQNRLNSALDILLQSIEILEDEVFKANCCGADLLLQPDIGHIGSLQFDRAEEGIQLGRSLALTKCSEIKRIMELGVKKP</sequence>
<dbReference type="InterPro" id="IPR050301">
    <property type="entry name" value="NTE"/>
</dbReference>
<feature type="domain" description="PNPLA" evidence="5">
    <location>
        <begin position="7"/>
        <end position="166"/>
    </location>
</feature>
<evidence type="ECO:0000256" key="4">
    <source>
        <dbReference type="PROSITE-ProRule" id="PRU01161"/>
    </source>
</evidence>
<dbReference type="AlphaFoldDB" id="G7WG21"/>